<dbReference type="EMBL" id="RCMV01000790">
    <property type="protein sequence ID" value="KAG3212880.1"/>
    <property type="molecule type" value="Genomic_DNA"/>
</dbReference>
<reference evidence="8" key="2">
    <citation type="submission" date="2018-10" db="EMBL/GenBank/DDBJ databases">
        <title>Effector identification in a new, highly contiguous assembly of the strawberry crown rot pathogen Phytophthora cactorum.</title>
        <authorList>
            <person name="Armitage A.D."/>
            <person name="Nellist C.F."/>
            <person name="Bates H."/>
            <person name="Vickerstaff R.J."/>
            <person name="Harrison R.J."/>
        </authorList>
    </citation>
    <scope>NUCLEOTIDE SEQUENCE</scope>
    <source>
        <strain evidence="8">15-7</strain>
        <strain evidence="9">4032</strain>
        <strain evidence="10">4040</strain>
        <strain evidence="11">P415</strain>
        <strain evidence="12">P421</strain>
    </source>
</reference>
<evidence type="ECO:0000259" key="7">
    <source>
        <dbReference type="PROSITE" id="PS50240"/>
    </source>
</evidence>
<dbReference type="GO" id="GO:0005576">
    <property type="term" value="C:extracellular region"/>
    <property type="evidence" value="ECO:0007669"/>
    <property type="project" value="UniProtKB-SubCell"/>
</dbReference>
<keyword evidence="3" id="KW-0732">Signal</keyword>
<dbReference type="SUPFAM" id="SSF50494">
    <property type="entry name" value="Trypsin-like serine proteases"/>
    <property type="match status" value="1"/>
</dbReference>
<keyword evidence="4" id="KW-0843">Virulence</keyword>
<dbReference type="EMBL" id="RCMG01000694">
    <property type="protein sequence ID" value="KAG2850335.1"/>
    <property type="molecule type" value="Genomic_DNA"/>
</dbReference>
<proteinExistence type="predicted"/>
<keyword evidence="6" id="KW-0325">Glycoprotein</keyword>
<dbReference type="Pfam" id="PF00089">
    <property type="entry name" value="Trypsin"/>
    <property type="match status" value="1"/>
</dbReference>
<dbReference type="EMBL" id="RCMK01000696">
    <property type="protein sequence ID" value="KAG2915747.1"/>
    <property type="molecule type" value="Genomic_DNA"/>
</dbReference>
<dbReference type="Proteomes" id="UP000251314">
    <property type="component" value="Unassembled WGS sequence"/>
</dbReference>
<organism evidence="13 14">
    <name type="scientific">Phytophthora cactorum</name>
    <dbReference type="NCBI Taxonomy" id="29920"/>
    <lineage>
        <taxon>Eukaryota</taxon>
        <taxon>Sar</taxon>
        <taxon>Stramenopiles</taxon>
        <taxon>Oomycota</taxon>
        <taxon>Peronosporomycetes</taxon>
        <taxon>Peronosporales</taxon>
        <taxon>Peronosporaceae</taxon>
        <taxon>Phytophthora</taxon>
    </lineage>
</organism>
<keyword evidence="2" id="KW-0964">Secreted</keyword>
<dbReference type="OrthoDB" id="546450at2759"/>
<evidence type="ECO:0000256" key="6">
    <source>
        <dbReference type="ARBA" id="ARBA00023180"/>
    </source>
</evidence>
<evidence type="ECO:0000313" key="14">
    <source>
        <dbReference type="Proteomes" id="UP000251314"/>
    </source>
</evidence>
<evidence type="ECO:0000313" key="8">
    <source>
        <dbReference type="EMBL" id="KAG2850335.1"/>
    </source>
</evidence>
<dbReference type="Proteomes" id="UP000697107">
    <property type="component" value="Unassembled WGS sequence"/>
</dbReference>
<dbReference type="Proteomes" id="UP000760860">
    <property type="component" value="Unassembled WGS sequence"/>
</dbReference>
<dbReference type="EMBL" id="MJFZ01000450">
    <property type="protein sequence ID" value="RAW29072.1"/>
    <property type="molecule type" value="Genomic_DNA"/>
</dbReference>
<feature type="domain" description="Peptidase S1" evidence="7">
    <location>
        <begin position="1"/>
        <end position="122"/>
    </location>
</feature>
<name>A0A329S078_9STRA</name>
<dbReference type="STRING" id="29920.A0A329S078"/>
<evidence type="ECO:0000313" key="11">
    <source>
        <dbReference type="EMBL" id="KAG2970755.1"/>
    </source>
</evidence>
<keyword evidence="14" id="KW-1185">Reference proteome</keyword>
<evidence type="ECO:0000313" key="13">
    <source>
        <dbReference type="EMBL" id="RAW29072.1"/>
    </source>
</evidence>
<dbReference type="EMBL" id="RCMI01000696">
    <property type="protein sequence ID" value="KAG2900461.1"/>
    <property type="molecule type" value="Genomic_DNA"/>
</dbReference>
<dbReference type="InterPro" id="IPR050430">
    <property type="entry name" value="Peptidase_S1"/>
</dbReference>
<dbReference type="Proteomes" id="UP000736787">
    <property type="component" value="Unassembled WGS sequence"/>
</dbReference>
<comment type="subcellular location">
    <subcellularLocation>
        <location evidence="1">Secreted</location>
    </subcellularLocation>
</comment>
<evidence type="ECO:0000256" key="3">
    <source>
        <dbReference type="ARBA" id="ARBA00022729"/>
    </source>
</evidence>
<evidence type="ECO:0000256" key="5">
    <source>
        <dbReference type="ARBA" id="ARBA00023157"/>
    </source>
</evidence>
<keyword evidence="5" id="KW-1015">Disulfide bond</keyword>
<reference evidence="13 14" key="1">
    <citation type="submission" date="2018-01" db="EMBL/GenBank/DDBJ databases">
        <title>Draft genome of the strawberry crown rot pathogen Phytophthora cactorum.</title>
        <authorList>
            <person name="Armitage A.D."/>
            <person name="Lysoe E."/>
            <person name="Nellist C.F."/>
            <person name="Harrison R.J."/>
            <person name="Brurberg M.B."/>
        </authorList>
    </citation>
    <scope>NUCLEOTIDE SEQUENCE [LARGE SCALE GENOMIC DNA]</scope>
    <source>
        <strain evidence="13 14">10300</strain>
    </source>
</reference>
<dbReference type="Proteomes" id="UP000735874">
    <property type="component" value="Unassembled WGS sequence"/>
</dbReference>
<dbReference type="InterPro" id="IPR001254">
    <property type="entry name" value="Trypsin_dom"/>
</dbReference>
<evidence type="ECO:0000256" key="4">
    <source>
        <dbReference type="ARBA" id="ARBA00023026"/>
    </source>
</evidence>
<dbReference type="PROSITE" id="PS50240">
    <property type="entry name" value="TRYPSIN_DOM"/>
    <property type="match status" value="1"/>
</dbReference>
<dbReference type="GO" id="GO:0004252">
    <property type="term" value="F:serine-type endopeptidase activity"/>
    <property type="evidence" value="ECO:0007669"/>
    <property type="project" value="InterPro"/>
</dbReference>
<evidence type="ECO:0000256" key="2">
    <source>
        <dbReference type="ARBA" id="ARBA00022525"/>
    </source>
</evidence>
<protein>
    <recommendedName>
        <fullName evidence="7">Peptidase S1 domain-containing protein</fullName>
    </recommendedName>
</protein>
<accession>A0A329S078</accession>
<evidence type="ECO:0000313" key="9">
    <source>
        <dbReference type="EMBL" id="KAG2900461.1"/>
    </source>
</evidence>
<dbReference type="PANTHER" id="PTHR24276">
    <property type="entry name" value="POLYSERASE-RELATED"/>
    <property type="match status" value="1"/>
</dbReference>
<dbReference type="InterPro" id="IPR043504">
    <property type="entry name" value="Peptidase_S1_PA_chymotrypsin"/>
</dbReference>
<evidence type="ECO:0000313" key="10">
    <source>
        <dbReference type="EMBL" id="KAG2915747.1"/>
    </source>
</evidence>
<dbReference type="PANTHER" id="PTHR24276:SF98">
    <property type="entry name" value="FI18310P1-RELATED"/>
    <property type="match status" value="1"/>
</dbReference>
<dbReference type="InterPro" id="IPR009003">
    <property type="entry name" value="Peptidase_S1_PA"/>
</dbReference>
<dbReference type="Proteomes" id="UP000774804">
    <property type="component" value="Unassembled WGS sequence"/>
</dbReference>
<dbReference type="GO" id="GO:0006508">
    <property type="term" value="P:proteolysis"/>
    <property type="evidence" value="ECO:0007669"/>
    <property type="project" value="InterPro"/>
</dbReference>
<sequence length="127" mass="13969">MPLAAADGSDIKYGETVTKLGWYNTGGEGQKAHELQRADVQLMSNEECSKVTSVDDTRMCSRPIGNQQSCTGDYGGPLIVERPEVNILVGMVSWGDDCMKPGYPSYYSRIPVGRDWIESTIGDQCFH</sequence>
<comment type="caution">
    <text evidence="13">The sequence shown here is derived from an EMBL/GenBank/DDBJ whole genome shotgun (WGS) entry which is preliminary data.</text>
</comment>
<dbReference type="AlphaFoldDB" id="A0A329S078"/>
<evidence type="ECO:0000313" key="12">
    <source>
        <dbReference type="EMBL" id="KAG3212880.1"/>
    </source>
</evidence>
<dbReference type="VEuPathDB" id="FungiDB:PC110_g14568"/>
<dbReference type="EMBL" id="RCML01000707">
    <property type="protein sequence ID" value="KAG2970755.1"/>
    <property type="molecule type" value="Genomic_DNA"/>
</dbReference>
<dbReference type="Gene3D" id="2.40.10.10">
    <property type="entry name" value="Trypsin-like serine proteases"/>
    <property type="match status" value="1"/>
</dbReference>
<evidence type="ECO:0000256" key="1">
    <source>
        <dbReference type="ARBA" id="ARBA00004613"/>
    </source>
</evidence>
<gene>
    <name evidence="13" type="ORF">PC110_g14568</name>
    <name evidence="8" type="ORF">PC113_g16871</name>
    <name evidence="9" type="ORF">PC115_g16194</name>
    <name evidence="10" type="ORF">PC117_g17923</name>
    <name evidence="11" type="ORF">PC118_g16683</name>
    <name evidence="12" type="ORF">PC129_g16172</name>
</gene>